<reference evidence="1 2" key="1">
    <citation type="submission" date="2019-01" db="EMBL/GenBank/DDBJ databases">
        <title>Draft genome sequence of Psathyrella aberdarensis IHI B618.</title>
        <authorList>
            <person name="Buettner E."/>
            <person name="Kellner H."/>
        </authorList>
    </citation>
    <scope>NUCLEOTIDE SEQUENCE [LARGE SCALE GENOMIC DNA]</scope>
    <source>
        <strain evidence="1 2">IHI B618</strain>
    </source>
</reference>
<evidence type="ECO:0000313" key="2">
    <source>
        <dbReference type="Proteomes" id="UP000290288"/>
    </source>
</evidence>
<comment type="caution">
    <text evidence="1">The sequence shown here is derived from an EMBL/GenBank/DDBJ whole genome shotgun (WGS) entry which is preliminary data.</text>
</comment>
<dbReference type="AlphaFoldDB" id="A0A4Q2DI40"/>
<keyword evidence="2" id="KW-1185">Reference proteome</keyword>
<sequence>MSYTSNQVNGWHAAPVEVQQRVLGHLSVANLGNIGRTSHYHYALVKRQVRGRVTATLADWWLPGETFRFMKDHNMVISGSAVLAIAEPNSVVPNDLDMYVPRGGMPAVQDFLSQHTEYVKVPDGAVGLSEEEQEYASDPLESGVKAVAFFKHPTGLSVLNIIETMDIVATTAIFKFHSTFVMNYVTWNALVCAYPKMTEDRVGLVNTHSLDLPSGLVRCMIKYAVRGFRLLDRAYDWKKENHACANHGYCGRCQRFVGDEYTMRFAFLDGFGVEADVIDSGIGWRLNSRYTCAPRRQYCPMRGFVERTV</sequence>
<accession>A0A4Q2DI40</accession>
<protein>
    <recommendedName>
        <fullName evidence="3">F-box domain-containing protein</fullName>
    </recommendedName>
</protein>
<gene>
    <name evidence="1" type="ORF">EST38_g7117</name>
</gene>
<name>A0A4Q2DI40_9AGAR</name>
<proteinExistence type="predicted"/>
<organism evidence="1 2">
    <name type="scientific">Candolleomyces aberdarensis</name>
    <dbReference type="NCBI Taxonomy" id="2316362"/>
    <lineage>
        <taxon>Eukaryota</taxon>
        <taxon>Fungi</taxon>
        <taxon>Dikarya</taxon>
        <taxon>Basidiomycota</taxon>
        <taxon>Agaricomycotina</taxon>
        <taxon>Agaricomycetes</taxon>
        <taxon>Agaricomycetidae</taxon>
        <taxon>Agaricales</taxon>
        <taxon>Agaricineae</taxon>
        <taxon>Psathyrellaceae</taxon>
        <taxon>Candolleomyces</taxon>
    </lineage>
</organism>
<evidence type="ECO:0008006" key="3">
    <source>
        <dbReference type="Google" id="ProtNLM"/>
    </source>
</evidence>
<dbReference type="OrthoDB" id="3067340at2759"/>
<evidence type="ECO:0000313" key="1">
    <source>
        <dbReference type="EMBL" id="RXW18751.1"/>
    </source>
</evidence>
<dbReference type="Proteomes" id="UP000290288">
    <property type="component" value="Unassembled WGS sequence"/>
</dbReference>
<dbReference type="EMBL" id="SDEE01000244">
    <property type="protein sequence ID" value="RXW18751.1"/>
    <property type="molecule type" value="Genomic_DNA"/>
</dbReference>